<accession>C0C1R1</accession>
<sequence length="40" mass="4511">MWCTAQERRREAADRSVRLQSVSKKDVVLTDTDRCAGKSG</sequence>
<dbReference type="STRING" id="553973.CLOHYLEM_06081"/>
<dbReference type="EMBL" id="ABYI02000022">
    <property type="protein sequence ID" value="EEG74075.1"/>
    <property type="molecule type" value="Genomic_DNA"/>
</dbReference>
<dbReference type="Proteomes" id="UP000004893">
    <property type="component" value="Unassembled WGS sequence"/>
</dbReference>
<evidence type="ECO:0000313" key="2">
    <source>
        <dbReference type="Proteomes" id="UP000004893"/>
    </source>
</evidence>
<keyword evidence="2" id="KW-1185">Reference proteome</keyword>
<reference evidence="1" key="2">
    <citation type="submission" date="2013-06" db="EMBL/GenBank/DDBJ databases">
        <title>Draft genome sequence of Clostridium hylemonae (DSM 15053).</title>
        <authorList>
            <person name="Sudarsanam P."/>
            <person name="Ley R."/>
            <person name="Guruge J."/>
            <person name="Turnbaugh P.J."/>
            <person name="Mahowald M."/>
            <person name="Liep D."/>
            <person name="Gordon J."/>
        </authorList>
    </citation>
    <scope>NUCLEOTIDE SEQUENCE</scope>
    <source>
        <strain evidence="1">DSM 15053</strain>
    </source>
</reference>
<evidence type="ECO:0000313" key="1">
    <source>
        <dbReference type="EMBL" id="EEG74075.1"/>
    </source>
</evidence>
<name>C0C1R1_9FIRM</name>
<organism evidence="1 2">
    <name type="scientific">[Clostridium] hylemonae DSM 15053</name>
    <dbReference type="NCBI Taxonomy" id="553973"/>
    <lineage>
        <taxon>Bacteria</taxon>
        <taxon>Bacillati</taxon>
        <taxon>Bacillota</taxon>
        <taxon>Clostridia</taxon>
        <taxon>Lachnospirales</taxon>
        <taxon>Lachnospiraceae</taxon>
    </lineage>
</organism>
<dbReference type="AlphaFoldDB" id="C0C1R1"/>
<reference evidence="1" key="1">
    <citation type="submission" date="2009-02" db="EMBL/GenBank/DDBJ databases">
        <authorList>
            <person name="Fulton L."/>
            <person name="Clifton S."/>
            <person name="Fulton B."/>
            <person name="Xu J."/>
            <person name="Minx P."/>
            <person name="Pepin K.H."/>
            <person name="Johnson M."/>
            <person name="Bhonagiri V."/>
            <person name="Nash W.E."/>
            <person name="Mardis E.R."/>
            <person name="Wilson R.K."/>
        </authorList>
    </citation>
    <scope>NUCLEOTIDE SEQUENCE [LARGE SCALE GENOMIC DNA]</scope>
    <source>
        <strain evidence="1">DSM 15053</strain>
    </source>
</reference>
<dbReference type="HOGENOM" id="CLU_3287384_0_0_9"/>
<comment type="caution">
    <text evidence="1">The sequence shown here is derived from an EMBL/GenBank/DDBJ whole genome shotgun (WGS) entry which is preliminary data.</text>
</comment>
<gene>
    <name evidence="1" type="ORF">CLOHYLEM_06081</name>
</gene>
<protein>
    <submittedName>
        <fullName evidence="1">Uncharacterized protein</fullName>
    </submittedName>
</protein>
<proteinExistence type="predicted"/>